<dbReference type="AlphaFoldDB" id="A0AAV1YY97"/>
<accession>A0AAV1YY97</accession>
<proteinExistence type="predicted"/>
<dbReference type="Proteomes" id="UP001497382">
    <property type="component" value="Unassembled WGS sequence"/>
</dbReference>
<name>A0AAV1YY97_9ARAC</name>
<comment type="caution">
    <text evidence="1">The sequence shown here is derived from an EMBL/GenBank/DDBJ whole genome shotgun (WGS) entry which is preliminary data.</text>
</comment>
<protein>
    <submittedName>
        <fullName evidence="1">Uncharacterized protein</fullName>
    </submittedName>
</protein>
<dbReference type="EMBL" id="CAXIEN010000010">
    <property type="protein sequence ID" value="CAL1263883.1"/>
    <property type="molecule type" value="Genomic_DNA"/>
</dbReference>
<keyword evidence="2" id="KW-1185">Reference proteome</keyword>
<gene>
    <name evidence="1" type="ORF">LARSCL_LOCUS1718</name>
</gene>
<evidence type="ECO:0000313" key="2">
    <source>
        <dbReference type="Proteomes" id="UP001497382"/>
    </source>
</evidence>
<reference evidence="1 2" key="1">
    <citation type="submission" date="2024-04" db="EMBL/GenBank/DDBJ databases">
        <authorList>
            <person name="Rising A."/>
            <person name="Reimegard J."/>
            <person name="Sonavane S."/>
            <person name="Akerstrom W."/>
            <person name="Nylinder S."/>
            <person name="Hedman E."/>
            <person name="Kallberg Y."/>
        </authorList>
    </citation>
    <scope>NUCLEOTIDE SEQUENCE [LARGE SCALE GENOMIC DNA]</scope>
</reference>
<evidence type="ECO:0000313" key="1">
    <source>
        <dbReference type="EMBL" id="CAL1263883.1"/>
    </source>
</evidence>
<organism evidence="1 2">
    <name type="scientific">Larinioides sclopetarius</name>
    <dbReference type="NCBI Taxonomy" id="280406"/>
    <lineage>
        <taxon>Eukaryota</taxon>
        <taxon>Metazoa</taxon>
        <taxon>Ecdysozoa</taxon>
        <taxon>Arthropoda</taxon>
        <taxon>Chelicerata</taxon>
        <taxon>Arachnida</taxon>
        <taxon>Araneae</taxon>
        <taxon>Araneomorphae</taxon>
        <taxon>Entelegynae</taxon>
        <taxon>Araneoidea</taxon>
        <taxon>Araneidae</taxon>
        <taxon>Larinioides</taxon>
    </lineage>
</organism>
<sequence length="101" mass="11073">MNSGHPGQNFQGGFRTFANVLGIPAINGQDILVAVWLFPKCRANPRTGIQYQLERPKLIGSVLQTTSLSLPVLPRLPQPSARPDQCRIHSINSSRITARQG</sequence>